<dbReference type="SUPFAM" id="SSF101936">
    <property type="entry name" value="DNA-binding pseudobarrel domain"/>
    <property type="match status" value="1"/>
</dbReference>
<organism evidence="2 3">
    <name type="scientific">Burkholderia cepacia</name>
    <name type="common">Pseudomonas cepacia</name>
    <dbReference type="NCBI Taxonomy" id="292"/>
    <lineage>
        <taxon>Bacteria</taxon>
        <taxon>Pseudomonadati</taxon>
        <taxon>Pseudomonadota</taxon>
        <taxon>Betaproteobacteria</taxon>
        <taxon>Burkholderiales</taxon>
        <taxon>Burkholderiaceae</taxon>
        <taxon>Burkholderia</taxon>
        <taxon>Burkholderia cepacia complex</taxon>
    </lineage>
</organism>
<keyword evidence="2" id="KW-0540">Nuclease</keyword>
<evidence type="ECO:0000313" key="3">
    <source>
        <dbReference type="Proteomes" id="UP000298234"/>
    </source>
</evidence>
<sequence>MTIRTFCKTLSANDVGATGAHQAGILVPKSEQELLDFLPQLDSAVKNPDAWIECVDEAGVHHRFRFVYYNNRFHDPKGTRNEYRITYMTRYFKAAGASEGDTFEISRSEGKAPYKIRVVPHTQVVPDQKTSVANRGLAIEEVSAVMQESEGLKKLMENSNGQGIRIKLTSAWRRVH</sequence>
<name>A0AAX2RRT3_BURCE</name>
<dbReference type="InterPro" id="IPR023372">
    <property type="entry name" value="Rest_endonuc_II_EcoRII_N"/>
</dbReference>
<dbReference type="AlphaFoldDB" id="A0AAX2RRT3"/>
<proteinExistence type="predicted"/>
<feature type="domain" description="Restriction endonuclease type II EcoRII N-terminal" evidence="1">
    <location>
        <begin position="3"/>
        <end position="89"/>
    </location>
</feature>
<dbReference type="EMBL" id="SNSQ01000017">
    <property type="protein sequence ID" value="TEU47076.1"/>
    <property type="molecule type" value="Genomic_DNA"/>
</dbReference>
<evidence type="ECO:0000259" key="1">
    <source>
        <dbReference type="Pfam" id="PF09217"/>
    </source>
</evidence>
<dbReference type="GO" id="GO:0004519">
    <property type="term" value="F:endonuclease activity"/>
    <property type="evidence" value="ECO:0007669"/>
    <property type="project" value="UniProtKB-KW"/>
</dbReference>
<dbReference type="Proteomes" id="UP000298234">
    <property type="component" value="Unassembled WGS sequence"/>
</dbReference>
<accession>A0AAX2RRT3</accession>
<dbReference type="Gene3D" id="2.40.330.10">
    <property type="entry name" value="DNA-binding pseudobarrel domain"/>
    <property type="match status" value="1"/>
</dbReference>
<protein>
    <submittedName>
        <fullName evidence="2">Restriction endonuclease</fullName>
    </submittedName>
</protein>
<reference evidence="2 3" key="1">
    <citation type="submission" date="2019-03" db="EMBL/GenBank/DDBJ databases">
        <title>Burkholderia cepacia outbreak.</title>
        <authorList>
            <person name="Farzana R."/>
            <person name="Walsh T.R."/>
        </authorList>
    </citation>
    <scope>NUCLEOTIDE SEQUENCE [LARGE SCALE GENOMIC DNA]</scope>
    <source>
        <strain evidence="3">d13</strain>
    </source>
</reference>
<keyword evidence="2" id="KW-0255">Endonuclease</keyword>
<comment type="caution">
    <text evidence="2">The sequence shown here is derived from an EMBL/GenBank/DDBJ whole genome shotgun (WGS) entry which is preliminary data.</text>
</comment>
<dbReference type="RefSeq" id="WP_134257517.1">
    <property type="nucleotide sequence ID" value="NZ_JAYNDD010000012.1"/>
</dbReference>
<dbReference type="InterPro" id="IPR015300">
    <property type="entry name" value="DNA-bd_pseudobarrel_sf"/>
</dbReference>
<gene>
    <name evidence="2" type="ORF">E3D37_17265</name>
</gene>
<keyword evidence="2" id="KW-0378">Hydrolase</keyword>
<dbReference type="Pfam" id="PF09217">
    <property type="entry name" value="EcoRII-N"/>
    <property type="match status" value="1"/>
</dbReference>
<evidence type="ECO:0000313" key="2">
    <source>
        <dbReference type="EMBL" id="TEU47076.1"/>
    </source>
</evidence>